<dbReference type="EMBL" id="VSSQ01008818">
    <property type="protein sequence ID" value="MPM39935.1"/>
    <property type="molecule type" value="Genomic_DNA"/>
</dbReference>
<protein>
    <recommendedName>
        <fullName evidence="2">YokE-like PH domain-containing protein</fullName>
    </recommendedName>
</protein>
<evidence type="ECO:0000313" key="1">
    <source>
        <dbReference type="EMBL" id="MPM39935.1"/>
    </source>
</evidence>
<comment type="caution">
    <text evidence="1">The sequence shown here is derived from an EMBL/GenBank/DDBJ whole genome shotgun (WGS) entry which is preliminary data.</text>
</comment>
<dbReference type="AlphaFoldDB" id="A0A644ZGB4"/>
<proteinExistence type="predicted"/>
<organism evidence="1">
    <name type="scientific">bioreactor metagenome</name>
    <dbReference type="NCBI Taxonomy" id="1076179"/>
    <lineage>
        <taxon>unclassified sequences</taxon>
        <taxon>metagenomes</taxon>
        <taxon>ecological metagenomes</taxon>
    </lineage>
</organism>
<accession>A0A644ZGB4</accession>
<gene>
    <name evidence="1" type="ORF">SDC9_86571</name>
</gene>
<reference evidence="1" key="1">
    <citation type="submission" date="2019-08" db="EMBL/GenBank/DDBJ databases">
        <authorList>
            <person name="Kucharzyk K."/>
            <person name="Murdoch R.W."/>
            <person name="Higgins S."/>
            <person name="Loffler F."/>
        </authorList>
    </citation>
    <scope>NUCLEOTIDE SEQUENCE</scope>
</reference>
<name>A0A644ZGB4_9ZZZZ</name>
<evidence type="ECO:0008006" key="2">
    <source>
        <dbReference type="Google" id="ProtNLM"/>
    </source>
</evidence>
<sequence length="156" mass="17863">MKKLSNDPHTIEVPFSSAPTRFRDLLKSYSGLNKLGEIESGIHECFVTETDAPKMFFGGKKTIYSIICFHDEYLFWGIIEDKKSDGVVCAKWSELSEVTEWEDTEKAALADLHGVEIFGFLYMRSQRSTSFLALDKSVSGLKCRQMLKERIKIQHK</sequence>